<dbReference type="AlphaFoldDB" id="A0A0J6FRF0"/>
<reference evidence="3 4" key="1">
    <citation type="submission" date="2007-06" db="EMBL/GenBank/DDBJ databases">
        <title>The Genome Sequence of Coccidioides posadasii RMSCC_3488.</title>
        <authorList>
            <consortium name="Coccidioides Genome Resources Consortium"/>
            <consortium name="The Broad Institute Genome Sequencing Platform"/>
            <person name="Henn M.R."/>
            <person name="Sykes S."/>
            <person name="Young S."/>
            <person name="Jaffe D."/>
            <person name="Berlin A."/>
            <person name="Alvarez P."/>
            <person name="Butler J."/>
            <person name="Gnerre S."/>
            <person name="Grabherr M."/>
            <person name="Mauceli E."/>
            <person name="Brockman W."/>
            <person name="Kodira C."/>
            <person name="Alvarado L."/>
            <person name="Zeng Q."/>
            <person name="Crawford M."/>
            <person name="Antoine C."/>
            <person name="Devon K."/>
            <person name="Galgiani J."/>
            <person name="Orsborn K."/>
            <person name="Lewis M.L."/>
            <person name="Nusbaum C."/>
            <person name="Galagan J."/>
            <person name="Birren B."/>
        </authorList>
    </citation>
    <scope>NUCLEOTIDE SEQUENCE [LARGE SCALE GENOMIC DNA]</scope>
    <source>
        <strain evidence="3 4">RMSCC 3488</strain>
    </source>
</reference>
<dbReference type="VEuPathDB" id="FungiDB:CPAG_08324"/>
<evidence type="ECO:0000313" key="3">
    <source>
        <dbReference type="EMBL" id="KMM72025.1"/>
    </source>
</evidence>
<accession>A0A0J6FRF0</accession>
<evidence type="ECO:0000259" key="2">
    <source>
        <dbReference type="Pfam" id="PF10395"/>
    </source>
</evidence>
<gene>
    <name evidence="3" type="ORF">CPAG_08324</name>
</gene>
<dbReference type="OrthoDB" id="5330858at2759"/>
<protein>
    <recommendedName>
        <fullName evidence="2">Utp8 beta-propeller domain-containing protein</fullName>
    </recommendedName>
</protein>
<evidence type="ECO:0000256" key="1">
    <source>
        <dbReference type="SAM" id="MobiDB-lite"/>
    </source>
</evidence>
<proteinExistence type="predicted"/>
<sequence length="938" mass="102606">MALQAPSLLAQLPRPLSGGAGKCQFSEVYSLAGSKKRKRYEIAAAIDGESVNIYNVQFPKLISSYAIPPQSSISCAPCSVKEKSAATSTVKRYTYCSMNKPERQIRCFVEEFSSSERGSANFSTLVSSLEDSESPVVFTTVVPTAQALKGQEAAFDLITVHENGRVQKLSSDLKTQRWSILHPAYESSGEYEVRTCFVVSFEEAQKALFRKRQDLIASILGDGRGIGSEISSILMVVTHPRQAKTLLPSEALVHLFSISPHDWTNGFAANGSQQLKHLMKMTLPDIPGQAPLDADNINWVLNLNQAELSLSFDRGYISYNISHYTPEVDSHMIVNNATFSSVMRISQRLVIGANQSTVSLYDAKYRSLQADLPIAEISHVSSNKQMDTPSSLEFITYFSKSSVAVAVYGSNLLAFDLTTMQNWGESSRKRQRASLLIDSIGKGVAVLDRETKRPALDGNSLQCMTPLGLTDKAVANKWAQIMSELDSAVRAKDPEKFDQIMKTTFWNSLTPGADEKPKGFPHVKEYIDLERISFLLSKIFSLRSEGESNTPKLAISFVPFETLQWLVNSRHLSLGNIQVALRGSNPDRILPTIPDGSLVRALVQSGRSIKMLLLVLRGPVHLDTMELGHSLKLLLEVARSHSTNSAEPPKALTESPQKRYANATAEVTPATPKQPRGSESVLTDAVSGLNLTLLKLHSHPLDKVTHSIRSVLSNSDILSIIHHLRHSLAAGGYTSRFTEDPPPAFSSSKIPRLPLSAIVELLNACMDAVGPSGWVSAAGFAGGEGSEASLIADMKSEVSAALAGVEEATYLKGILREFIRCCETAKKITQPKAEQRNKKDKVSSSEEVGWRVKRTERVNGAQILVYDDVADSSGLLNTDSKILPLSLKLTTASDMAAEEPSKTKVIKSTGEVKKRSQRDLSYLKGKAVGKYSFERIIV</sequence>
<feature type="region of interest" description="Disordered" evidence="1">
    <location>
        <begin position="644"/>
        <end position="679"/>
    </location>
</feature>
<feature type="domain" description="Utp8 beta-propeller" evidence="2">
    <location>
        <begin position="9"/>
        <end position="391"/>
    </location>
</feature>
<dbReference type="Proteomes" id="UP000054567">
    <property type="component" value="Unassembled WGS sequence"/>
</dbReference>
<reference evidence="4" key="2">
    <citation type="journal article" date="2009" name="Genome Res.">
        <title>Comparative genomic analyses of the human fungal pathogens Coccidioides and their relatives.</title>
        <authorList>
            <person name="Sharpton T.J."/>
            <person name="Stajich J.E."/>
            <person name="Rounsley S.D."/>
            <person name="Gardner M.J."/>
            <person name="Wortman J.R."/>
            <person name="Jordar V.S."/>
            <person name="Maiti R."/>
            <person name="Kodira C.D."/>
            <person name="Neafsey D.E."/>
            <person name="Zeng Q."/>
            <person name="Hung C.-Y."/>
            <person name="McMahan C."/>
            <person name="Muszewska A."/>
            <person name="Grynberg M."/>
            <person name="Mandel M.A."/>
            <person name="Kellner E.M."/>
            <person name="Barker B.M."/>
            <person name="Galgiani J.N."/>
            <person name="Orbach M.J."/>
            <person name="Kirkland T.N."/>
            <person name="Cole G.T."/>
            <person name="Henn M.R."/>
            <person name="Birren B.W."/>
            <person name="Taylor J.W."/>
        </authorList>
    </citation>
    <scope>NUCLEOTIDE SEQUENCE [LARGE SCALE GENOMIC DNA]</scope>
    <source>
        <strain evidence="4">RMSCC 3488</strain>
    </source>
</reference>
<dbReference type="Pfam" id="PF10395">
    <property type="entry name" value="Utp8_b_propeller"/>
    <property type="match status" value="1"/>
</dbReference>
<dbReference type="InterPro" id="IPR018843">
    <property type="entry name" value="Utp8_b-prop"/>
</dbReference>
<name>A0A0J6FRF0_COCPO</name>
<reference evidence="4" key="3">
    <citation type="journal article" date="2010" name="Genome Res.">
        <title>Population genomic sequencing of Coccidioides fungi reveals recent hybridization and transposon control.</title>
        <authorList>
            <person name="Neafsey D.E."/>
            <person name="Barker B.M."/>
            <person name="Sharpton T.J."/>
            <person name="Stajich J.E."/>
            <person name="Park D.J."/>
            <person name="Whiston E."/>
            <person name="Hung C.-Y."/>
            <person name="McMahan C."/>
            <person name="White J."/>
            <person name="Sykes S."/>
            <person name="Heiman D."/>
            <person name="Young S."/>
            <person name="Zeng Q."/>
            <person name="Abouelleil A."/>
            <person name="Aftuck L."/>
            <person name="Bessette D."/>
            <person name="Brown A."/>
            <person name="FitzGerald M."/>
            <person name="Lui A."/>
            <person name="Macdonald J.P."/>
            <person name="Priest M."/>
            <person name="Orbach M.J."/>
            <person name="Galgiani J.N."/>
            <person name="Kirkland T.N."/>
            <person name="Cole G.T."/>
            <person name="Birren B.W."/>
            <person name="Henn M.R."/>
            <person name="Taylor J.W."/>
            <person name="Rounsley S.D."/>
        </authorList>
    </citation>
    <scope>NUCLEOTIDE SEQUENCE [LARGE SCALE GENOMIC DNA]</scope>
    <source>
        <strain evidence="4">RMSCC 3488</strain>
    </source>
</reference>
<dbReference type="EMBL" id="DS268113">
    <property type="protein sequence ID" value="KMM72025.1"/>
    <property type="molecule type" value="Genomic_DNA"/>
</dbReference>
<organism evidence="3 4">
    <name type="scientific">Coccidioides posadasii RMSCC 3488</name>
    <dbReference type="NCBI Taxonomy" id="454284"/>
    <lineage>
        <taxon>Eukaryota</taxon>
        <taxon>Fungi</taxon>
        <taxon>Dikarya</taxon>
        <taxon>Ascomycota</taxon>
        <taxon>Pezizomycotina</taxon>
        <taxon>Eurotiomycetes</taxon>
        <taxon>Eurotiomycetidae</taxon>
        <taxon>Onygenales</taxon>
        <taxon>Onygenaceae</taxon>
        <taxon>Coccidioides</taxon>
    </lineage>
</organism>
<evidence type="ECO:0000313" key="4">
    <source>
        <dbReference type="Proteomes" id="UP000054567"/>
    </source>
</evidence>